<feature type="transmembrane region" description="Helical" evidence="1">
    <location>
        <begin position="96"/>
        <end position="115"/>
    </location>
</feature>
<keyword evidence="1" id="KW-0472">Membrane</keyword>
<organism evidence="2 3">
    <name type="scientific">Epibacterium ulvae</name>
    <dbReference type="NCBI Taxonomy" id="1156985"/>
    <lineage>
        <taxon>Bacteria</taxon>
        <taxon>Pseudomonadati</taxon>
        <taxon>Pseudomonadota</taxon>
        <taxon>Alphaproteobacteria</taxon>
        <taxon>Rhodobacterales</taxon>
        <taxon>Roseobacteraceae</taxon>
        <taxon>Epibacterium</taxon>
    </lineage>
</organism>
<feature type="transmembrane region" description="Helical" evidence="1">
    <location>
        <begin position="46"/>
        <end position="64"/>
    </location>
</feature>
<dbReference type="AlphaFoldDB" id="A0A1G5RH39"/>
<dbReference type="STRING" id="1156985.SAMN04488118_1175"/>
<evidence type="ECO:0000256" key="1">
    <source>
        <dbReference type="SAM" id="Phobius"/>
    </source>
</evidence>
<reference evidence="2 3" key="1">
    <citation type="submission" date="2016-10" db="EMBL/GenBank/DDBJ databases">
        <authorList>
            <person name="de Groot N.N."/>
        </authorList>
    </citation>
    <scope>NUCLEOTIDE SEQUENCE [LARGE SCALE GENOMIC DNA]</scope>
    <source>
        <strain evidence="2 3">U95</strain>
    </source>
</reference>
<keyword evidence="1" id="KW-1133">Transmembrane helix</keyword>
<evidence type="ECO:0000313" key="2">
    <source>
        <dbReference type="EMBL" id="SCZ73347.1"/>
    </source>
</evidence>
<accession>A0A1G5RH39</accession>
<keyword evidence="3" id="KW-1185">Reference proteome</keyword>
<proteinExistence type="predicted"/>
<dbReference type="EMBL" id="FMWG01000017">
    <property type="protein sequence ID" value="SCZ73347.1"/>
    <property type="molecule type" value="Genomic_DNA"/>
</dbReference>
<protein>
    <submittedName>
        <fullName evidence="2">Uncharacterized protein</fullName>
    </submittedName>
</protein>
<feature type="transmembrane region" description="Helical" evidence="1">
    <location>
        <begin position="15"/>
        <end position="34"/>
    </location>
</feature>
<sequence length="130" mass="13966">MQILQDRLVAHGNRLWQLPFSYAGILAVSMGLAFGEDPISKASELFLALGVLGICVLFCMYGSYEGYARSATFMRDTEQSLGLNPSTAKVGWTNHVVPYFVIAILCTVGAFSVGLDPSIATVSLETVVAK</sequence>
<dbReference type="Proteomes" id="UP000198767">
    <property type="component" value="Unassembled WGS sequence"/>
</dbReference>
<name>A0A1G5RH39_9RHOB</name>
<gene>
    <name evidence="2" type="ORF">SAMN04488118_1175</name>
</gene>
<keyword evidence="1" id="KW-0812">Transmembrane</keyword>
<evidence type="ECO:0000313" key="3">
    <source>
        <dbReference type="Proteomes" id="UP000198767"/>
    </source>
</evidence>